<dbReference type="InterPro" id="IPR027417">
    <property type="entry name" value="P-loop_NTPase"/>
</dbReference>
<dbReference type="CDD" id="cd03230">
    <property type="entry name" value="ABC_DR_subfamily_A"/>
    <property type="match status" value="1"/>
</dbReference>
<keyword evidence="7" id="KW-0378">Hydrolase</keyword>
<evidence type="ECO:0000256" key="1">
    <source>
        <dbReference type="ARBA" id="ARBA00005417"/>
    </source>
</evidence>
<evidence type="ECO:0000313" key="7">
    <source>
        <dbReference type="EMBL" id="VYU46518.1"/>
    </source>
</evidence>
<evidence type="ECO:0000259" key="6">
    <source>
        <dbReference type="PROSITE" id="PS50893"/>
    </source>
</evidence>
<dbReference type="PROSITE" id="PS50893">
    <property type="entry name" value="ABC_TRANSPORTER_2"/>
    <property type="match status" value="1"/>
</dbReference>
<dbReference type="SMART" id="SM00382">
    <property type="entry name" value="AAA"/>
    <property type="match status" value="1"/>
</dbReference>
<evidence type="ECO:0000256" key="3">
    <source>
        <dbReference type="ARBA" id="ARBA00022741"/>
    </source>
</evidence>
<keyword evidence="4 7" id="KW-0067">ATP-binding</keyword>
<dbReference type="Pfam" id="PF00005">
    <property type="entry name" value="ABC_tran"/>
    <property type="match status" value="1"/>
</dbReference>
<dbReference type="EC" id="3.6.3.-" evidence="7"/>
<evidence type="ECO:0000256" key="4">
    <source>
        <dbReference type="ARBA" id="ARBA00022840"/>
    </source>
</evidence>
<evidence type="ECO:0000256" key="5">
    <source>
        <dbReference type="SAM" id="MobiDB-lite"/>
    </source>
</evidence>
<keyword evidence="2" id="KW-0813">Transport</keyword>
<dbReference type="InterPro" id="IPR003593">
    <property type="entry name" value="AAA+_ATPase"/>
</dbReference>
<dbReference type="InterPro" id="IPR003439">
    <property type="entry name" value="ABC_transporter-like_ATP-bd"/>
</dbReference>
<feature type="domain" description="ABC transporter" evidence="6">
    <location>
        <begin position="81"/>
        <end position="310"/>
    </location>
</feature>
<gene>
    <name evidence="7" type="primary">yxlF_2</name>
    <name evidence="7" type="ORF">CHLFYP18_01078</name>
</gene>
<dbReference type="Gene3D" id="3.40.50.300">
    <property type="entry name" value="P-loop containing nucleotide triphosphate hydrolases"/>
    <property type="match status" value="1"/>
</dbReference>
<dbReference type="PANTHER" id="PTHR43335">
    <property type="entry name" value="ABC TRANSPORTER, ATP-BINDING PROTEIN"/>
    <property type="match status" value="1"/>
</dbReference>
<evidence type="ECO:0000256" key="2">
    <source>
        <dbReference type="ARBA" id="ARBA00022448"/>
    </source>
</evidence>
<sequence>MTPAGGYKAEEGLDADAFQLPLLFWFTLLSQKHQNMNTESTHLFFTLCINTEYARRAVRPDVSGPFPCPCKYRNQEENELIEVKNLVKDYGGHLAVDHLNFTIEDGQIYGFLGPNGAGKSTTMNIMTGYIGATEGDVLINGHNILEEPEEAKKCIGYLPELPPLYVDMTVMEQLEFAAELKRIPKKERKSAIGEVVALAKLEDVQGRLIRNLSKGYRQRVGLAQAVLGMPPVIILDEPTVGLDPKQIIEIRDMIRELGEKHTVILSSHILSEVSAVCDHILIIDRGKLIASDTPENLERQMAGAAGMELLVKGQEEEIREILEAIDGAEEIAVSESGEEGVRKVTFQLMGENCLEDGAEDAEREESDEREESEENEDMNIIPQTDIRETIFFAFADRRIPILSMNTSKASLEEVFLELTADNASGAEGEEIDSNNASYAAEETNPDNASYAAEEKNDSDNTLYAAEEETNPDNALYAAGEENDPDKDFTAETEKEEV</sequence>
<feature type="compositionally biased region" description="Acidic residues" evidence="5">
    <location>
        <begin position="354"/>
        <end position="377"/>
    </location>
</feature>
<accession>A0A6N3F339</accession>
<dbReference type="GO" id="GO:0016887">
    <property type="term" value="F:ATP hydrolysis activity"/>
    <property type="evidence" value="ECO:0007669"/>
    <property type="project" value="InterPro"/>
</dbReference>
<keyword evidence="3" id="KW-0547">Nucleotide-binding</keyword>
<feature type="region of interest" description="Disordered" evidence="5">
    <location>
        <begin position="354"/>
        <end position="379"/>
    </location>
</feature>
<comment type="similarity">
    <text evidence="1">Belongs to the ABC transporter superfamily.</text>
</comment>
<feature type="compositionally biased region" description="Basic and acidic residues" evidence="5">
    <location>
        <begin position="485"/>
        <end position="497"/>
    </location>
</feature>
<reference evidence="7" key="1">
    <citation type="submission" date="2019-11" db="EMBL/GenBank/DDBJ databases">
        <authorList>
            <person name="Feng L."/>
        </authorList>
    </citation>
    <scope>NUCLEOTIDE SEQUENCE</scope>
    <source>
        <strain evidence="7">ChathewayiLFYP18</strain>
    </source>
</reference>
<organism evidence="7">
    <name type="scientific">Hungatella hathewayi</name>
    <dbReference type="NCBI Taxonomy" id="154046"/>
    <lineage>
        <taxon>Bacteria</taxon>
        <taxon>Bacillati</taxon>
        <taxon>Bacillota</taxon>
        <taxon>Clostridia</taxon>
        <taxon>Lachnospirales</taxon>
        <taxon>Lachnospiraceae</taxon>
        <taxon>Hungatella</taxon>
    </lineage>
</organism>
<dbReference type="EMBL" id="CACRUH010000058">
    <property type="protein sequence ID" value="VYU46518.1"/>
    <property type="molecule type" value="Genomic_DNA"/>
</dbReference>
<protein>
    <submittedName>
        <fullName evidence="7">Putative ABC transporter ATP-binding protein YxlF</fullName>
        <ecNumber evidence="7">3.6.3.-</ecNumber>
    </submittedName>
</protein>
<dbReference type="PANTHER" id="PTHR43335:SF4">
    <property type="entry name" value="ABC TRANSPORTER, ATP-BINDING PROTEIN"/>
    <property type="match status" value="1"/>
</dbReference>
<feature type="region of interest" description="Disordered" evidence="5">
    <location>
        <begin position="440"/>
        <end position="497"/>
    </location>
</feature>
<name>A0A6N3F339_9FIRM</name>
<dbReference type="SUPFAM" id="SSF52540">
    <property type="entry name" value="P-loop containing nucleoside triphosphate hydrolases"/>
    <property type="match status" value="1"/>
</dbReference>
<proteinExistence type="inferred from homology"/>
<dbReference type="AlphaFoldDB" id="A0A6N3F339"/>
<dbReference type="GO" id="GO:0005524">
    <property type="term" value="F:ATP binding"/>
    <property type="evidence" value="ECO:0007669"/>
    <property type="project" value="UniProtKB-KW"/>
</dbReference>